<dbReference type="RefSeq" id="WP_030263020.1">
    <property type="nucleotide sequence ID" value="NZ_JBHEZZ010000026.1"/>
</dbReference>
<dbReference type="InterPro" id="IPR036625">
    <property type="entry name" value="E3-bd_dom_sf"/>
</dbReference>
<keyword evidence="6" id="KW-1185">Reference proteome</keyword>
<dbReference type="Gene3D" id="4.10.320.10">
    <property type="entry name" value="E3-binding domain"/>
    <property type="match status" value="1"/>
</dbReference>
<organism evidence="5 6">
    <name type="scientific">Streptacidiphilus cavernicola</name>
    <dbReference type="NCBI Taxonomy" id="3342716"/>
    <lineage>
        <taxon>Bacteria</taxon>
        <taxon>Bacillati</taxon>
        <taxon>Actinomycetota</taxon>
        <taxon>Actinomycetes</taxon>
        <taxon>Kitasatosporales</taxon>
        <taxon>Streptomycetaceae</taxon>
        <taxon>Streptacidiphilus</taxon>
    </lineage>
</organism>
<reference evidence="5 6" key="1">
    <citation type="submission" date="2024-09" db="EMBL/GenBank/DDBJ databases">
        <authorList>
            <person name="Lee S.D."/>
        </authorList>
    </citation>
    <scope>NUCLEOTIDE SEQUENCE [LARGE SCALE GENOMIC DNA]</scope>
    <source>
        <strain evidence="5 6">N1-5</strain>
    </source>
</reference>
<dbReference type="Pfam" id="PF11774">
    <property type="entry name" value="Lsr2"/>
    <property type="match status" value="1"/>
</dbReference>
<evidence type="ECO:0000259" key="4">
    <source>
        <dbReference type="Pfam" id="PF23359"/>
    </source>
</evidence>
<dbReference type="EMBL" id="JBHEZZ010000026">
    <property type="protein sequence ID" value="MFC1406127.1"/>
    <property type="molecule type" value="Genomic_DNA"/>
</dbReference>
<dbReference type="InterPro" id="IPR042261">
    <property type="entry name" value="Lsr2-like_dimerization"/>
</dbReference>
<protein>
    <submittedName>
        <fullName evidence="5">Lsr2 family protein</fullName>
    </submittedName>
</protein>
<dbReference type="Gene3D" id="3.30.60.230">
    <property type="entry name" value="Lsr2, dimerization domain"/>
    <property type="match status" value="1"/>
</dbReference>
<evidence type="ECO:0000313" key="5">
    <source>
        <dbReference type="EMBL" id="MFC1406127.1"/>
    </source>
</evidence>
<name>A0ABV6UXC6_9ACTN</name>
<gene>
    <name evidence="5" type="ORF">ACEZDJ_33025</name>
</gene>
<keyword evidence="1" id="KW-0238">DNA-binding</keyword>
<evidence type="ECO:0000256" key="2">
    <source>
        <dbReference type="SAM" id="MobiDB-lite"/>
    </source>
</evidence>
<dbReference type="Proteomes" id="UP001592528">
    <property type="component" value="Unassembled WGS sequence"/>
</dbReference>
<comment type="caution">
    <text evidence="5">The sequence shown here is derived from an EMBL/GenBank/DDBJ whole genome shotgun (WGS) entry which is preliminary data.</text>
</comment>
<accession>A0ABV6UXC6</accession>
<evidence type="ECO:0000256" key="1">
    <source>
        <dbReference type="ARBA" id="ARBA00023125"/>
    </source>
</evidence>
<proteinExistence type="predicted"/>
<feature type="domain" description="Lsr2 dimerization" evidence="3">
    <location>
        <begin position="1"/>
        <end position="56"/>
    </location>
</feature>
<evidence type="ECO:0000259" key="3">
    <source>
        <dbReference type="Pfam" id="PF11774"/>
    </source>
</evidence>
<sequence length="104" mass="11728">MARRMVMVDDLDGKSEAAETVTWGMDSEWYELDLSEVNAAKFRGQLEPYKAASRPISPPRRARNGDESQAIRDWAMRNGRPISDKCPIPTDVRQAYERAQAGGK</sequence>
<feature type="domain" description="Lsr2 DNA-binding" evidence="4">
    <location>
        <begin position="65"/>
        <end position="99"/>
    </location>
</feature>
<evidence type="ECO:0000313" key="6">
    <source>
        <dbReference type="Proteomes" id="UP001592528"/>
    </source>
</evidence>
<dbReference type="Pfam" id="PF23359">
    <property type="entry name" value="Lsr2_DNA-bd"/>
    <property type="match status" value="1"/>
</dbReference>
<dbReference type="InterPro" id="IPR024412">
    <property type="entry name" value="Lsr2_dim_dom"/>
</dbReference>
<feature type="region of interest" description="Disordered" evidence="2">
    <location>
        <begin position="50"/>
        <end position="70"/>
    </location>
</feature>
<dbReference type="InterPro" id="IPR055370">
    <property type="entry name" value="Lsr2_DNA-bd"/>
</dbReference>